<evidence type="ECO:0000256" key="1">
    <source>
        <dbReference type="ARBA" id="ARBA00022614"/>
    </source>
</evidence>
<keyword evidence="2" id="KW-0677">Repeat</keyword>
<comment type="caution">
    <text evidence="5">The sequence shown here is derived from an EMBL/GenBank/DDBJ whole genome shotgun (WGS) entry which is preliminary data.</text>
</comment>
<evidence type="ECO:0000313" key="5">
    <source>
        <dbReference type="EMBL" id="RHN43825.1"/>
    </source>
</evidence>
<dbReference type="Pfam" id="PF07725">
    <property type="entry name" value="LRR_3"/>
    <property type="match status" value="1"/>
</dbReference>
<dbReference type="Gene3D" id="3.40.50.300">
    <property type="entry name" value="P-loop containing nucleotide triphosphate hydrolases"/>
    <property type="match status" value="1"/>
</dbReference>
<accession>A0A396GYB0</accession>
<protein>
    <submittedName>
        <fullName evidence="5">Putative winged helix-turn-helix DNA-binding domain-containing protein</fullName>
    </submittedName>
</protein>
<proteinExistence type="predicted"/>
<dbReference type="PANTHER" id="PTHR11017">
    <property type="entry name" value="LEUCINE-RICH REPEAT-CONTAINING PROTEIN"/>
    <property type="match status" value="1"/>
</dbReference>
<dbReference type="OrthoDB" id="1434263at2759"/>
<dbReference type="GO" id="GO:0003677">
    <property type="term" value="F:DNA binding"/>
    <property type="evidence" value="ECO:0007669"/>
    <property type="project" value="UniProtKB-KW"/>
</dbReference>
<feature type="domain" description="NB-ARC" evidence="3">
    <location>
        <begin position="1"/>
        <end position="142"/>
    </location>
</feature>
<dbReference type="Gene3D" id="1.10.8.430">
    <property type="entry name" value="Helical domain of apoptotic protease-activating factors"/>
    <property type="match status" value="1"/>
</dbReference>
<dbReference type="GO" id="GO:0006952">
    <property type="term" value="P:defense response"/>
    <property type="evidence" value="ECO:0007669"/>
    <property type="project" value="InterPro"/>
</dbReference>
<dbReference type="InterPro" id="IPR002182">
    <property type="entry name" value="NB-ARC"/>
</dbReference>
<gene>
    <name evidence="5" type="ORF">MtrunA17_Chr8g0392051</name>
</gene>
<evidence type="ECO:0000259" key="4">
    <source>
        <dbReference type="Pfam" id="PF23282"/>
    </source>
</evidence>
<dbReference type="InterPro" id="IPR058192">
    <property type="entry name" value="WHD_ROQ1-like"/>
</dbReference>
<reference evidence="6" key="1">
    <citation type="journal article" date="2018" name="Nat. Plants">
        <title>Whole-genome landscape of Medicago truncatula symbiotic genes.</title>
        <authorList>
            <person name="Pecrix Y."/>
            <person name="Staton S.E."/>
            <person name="Sallet E."/>
            <person name="Lelandais-Briere C."/>
            <person name="Moreau S."/>
            <person name="Carrere S."/>
            <person name="Blein T."/>
            <person name="Jardinaud M.F."/>
            <person name="Latrasse D."/>
            <person name="Zouine M."/>
            <person name="Zahm M."/>
            <person name="Kreplak J."/>
            <person name="Mayjonade B."/>
            <person name="Satge C."/>
            <person name="Perez M."/>
            <person name="Cauet S."/>
            <person name="Marande W."/>
            <person name="Chantry-Darmon C."/>
            <person name="Lopez-Roques C."/>
            <person name="Bouchez O."/>
            <person name="Berard A."/>
            <person name="Debelle F."/>
            <person name="Munos S."/>
            <person name="Bendahmane A."/>
            <person name="Berges H."/>
            <person name="Niebel A."/>
            <person name="Buitink J."/>
            <person name="Frugier F."/>
            <person name="Benhamed M."/>
            <person name="Crespi M."/>
            <person name="Gouzy J."/>
            <person name="Gamas P."/>
        </authorList>
    </citation>
    <scope>NUCLEOTIDE SEQUENCE [LARGE SCALE GENOMIC DNA]</scope>
    <source>
        <strain evidence="6">cv. Jemalong A17</strain>
    </source>
</reference>
<feature type="domain" description="Disease resistance protein Roq1-like winged-helix" evidence="4">
    <location>
        <begin position="210"/>
        <end position="279"/>
    </location>
</feature>
<dbReference type="AlphaFoldDB" id="A0A396GYB0"/>
<sequence>MGGIGKTTIASAIYRKLATQFSFNSIILNVQQEIERFGLHHIQSKYRFELLGENNTSSGLCLSFDQRLKWTKALLVLDDVNNSDQLRDLIGKLSKFAPGSRIIVTSRDMQVLKNVKADGIYEVKEMNFHESLRLFCLNAFKQSYPLEGYVGLSENILNYAKRVPLALKVLGFLLCGRPKEAWESQLQKLDKLPENDIFEVLKLSYVELDEEQNEIFLDIACFYRGHLENVVLQTLDSCGFSSLIGIEVLKDRGLISIVESRIVMHDLIQEMGHEIVHQQCVNDPGKRSRLWKHREIYKVLRNNKGTDAIRCILLDICKIEKVQLHAETFKKMDNLRMMLFYKPYGVSKESNVILPAFLESLPDDLKFLRWDGFPQKSLPEDFFPDNLVKLYMPHSHLKQLWQRDKNLIQIPDLVNAQILKK</sequence>
<dbReference type="EMBL" id="PSQE01000008">
    <property type="protein sequence ID" value="RHN43825.1"/>
    <property type="molecule type" value="Genomic_DNA"/>
</dbReference>
<dbReference type="Proteomes" id="UP000265566">
    <property type="component" value="Chromosome 8"/>
</dbReference>
<keyword evidence="1" id="KW-0433">Leucine-rich repeat</keyword>
<dbReference type="SUPFAM" id="SSF52540">
    <property type="entry name" value="P-loop containing nucleoside triphosphate hydrolases"/>
    <property type="match status" value="1"/>
</dbReference>
<dbReference type="PANTHER" id="PTHR11017:SF568">
    <property type="entry name" value="ADP-RIBOSYL CYCLASE_CYCLIC ADP-RIBOSE HYDROLASE"/>
    <property type="match status" value="1"/>
</dbReference>
<dbReference type="Gramene" id="rna50455">
    <property type="protein sequence ID" value="RHN43825.1"/>
    <property type="gene ID" value="gene50455"/>
</dbReference>
<evidence type="ECO:0000313" key="6">
    <source>
        <dbReference type="Proteomes" id="UP000265566"/>
    </source>
</evidence>
<dbReference type="Pfam" id="PF00931">
    <property type="entry name" value="NB-ARC"/>
    <property type="match status" value="1"/>
</dbReference>
<name>A0A396GYB0_MEDTR</name>
<dbReference type="InterPro" id="IPR042197">
    <property type="entry name" value="Apaf_helical"/>
</dbReference>
<organism evidence="5 6">
    <name type="scientific">Medicago truncatula</name>
    <name type="common">Barrel medic</name>
    <name type="synonym">Medicago tribuloides</name>
    <dbReference type="NCBI Taxonomy" id="3880"/>
    <lineage>
        <taxon>Eukaryota</taxon>
        <taxon>Viridiplantae</taxon>
        <taxon>Streptophyta</taxon>
        <taxon>Embryophyta</taxon>
        <taxon>Tracheophyta</taxon>
        <taxon>Spermatophyta</taxon>
        <taxon>Magnoliopsida</taxon>
        <taxon>eudicotyledons</taxon>
        <taxon>Gunneridae</taxon>
        <taxon>Pentapetalae</taxon>
        <taxon>rosids</taxon>
        <taxon>fabids</taxon>
        <taxon>Fabales</taxon>
        <taxon>Fabaceae</taxon>
        <taxon>Papilionoideae</taxon>
        <taxon>50 kb inversion clade</taxon>
        <taxon>NPAAA clade</taxon>
        <taxon>Hologalegina</taxon>
        <taxon>IRL clade</taxon>
        <taxon>Trifolieae</taxon>
        <taxon>Medicago</taxon>
    </lineage>
</organism>
<evidence type="ECO:0000259" key="3">
    <source>
        <dbReference type="Pfam" id="PF00931"/>
    </source>
</evidence>
<dbReference type="InterPro" id="IPR027417">
    <property type="entry name" value="P-loop_NTPase"/>
</dbReference>
<dbReference type="GO" id="GO:0043531">
    <property type="term" value="F:ADP binding"/>
    <property type="evidence" value="ECO:0007669"/>
    <property type="project" value="InterPro"/>
</dbReference>
<dbReference type="PRINTS" id="PR00364">
    <property type="entry name" value="DISEASERSIST"/>
</dbReference>
<dbReference type="InterPro" id="IPR044974">
    <property type="entry name" value="Disease_R_plants"/>
</dbReference>
<dbReference type="Pfam" id="PF23282">
    <property type="entry name" value="WHD_ROQ1"/>
    <property type="match status" value="1"/>
</dbReference>
<dbReference type="InterPro" id="IPR011713">
    <property type="entry name" value="Leu-rich_rpt_3"/>
</dbReference>
<dbReference type="InterPro" id="IPR036390">
    <property type="entry name" value="WH_DNA-bd_sf"/>
</dbReference>
<evidence type="ECO:0000256" key="2">
    <source>
        <dbReference type="ARBA" id="ARBA00022737"/>
    </source>
</evidence>
<dbReference type="SUPFAM" id="SSF46785">
    <property type="entry name" value="Winged helix' DNA-binding domain"/>
    <property type="match status" value="1"/>
</dbReference>
<keyword evidence="5" id="KW-0238">DNA-binding</keyword>